<evidence type="ECO:0008006" key="9">
    <source>
        <dbReference type="Google" id="ProtNLM"/>
    </source>
</evidence>
<dbReference type="PROSITE" id="PS00832">
    <property type="entry name" value="25A_SYNTH_1"/>
    <property type="match status" value="1"/>
</dbReference>
<evidence type="ECO:0000313" key="8">
    <source>
        <dbReference type="Proteomes" id="UP000288216"/>
    </source>
</evidence>
<feature type="non-terminal residue" evidence="7">
    <location>
        <position position="1"/>
    </location>
</feature>
<dbReference type="GO" id="GO:0005654">
    <property type="term" value="C:nucleoplasm"/>
    <property type="evidence" value="ECO:0007669"/>
    <property type="project" value="TreeGrafter"/>
</dbReference>
<sequence>KMDLYQTPPRHLDTFIFNHLQPDQRFQVQVGETIDKICRFLMQPCFSDHNTIKIIKTVKGGSAGKGTALKNRSDADLVVFISRFRSFQDQKQNRGEILTIIKDMLVKFRQSIAYEIIMTEPKTSPSGFFTSPRSLNFNFQSKEGSDSIEVDVLPAFDALGQHTRSCPPAQVYLDLINANGDGGEFSTCFTELQRNFVKRRPAKLKGLIRLVKHWYKEYVRPYKNKLRRGEFLPPKYALELLIIYAWQSVGEGENFNTAAGFCTIMELIIRYRELWLFWTDNYNFDSLDSFLTKKLAEPRPMILDPADPTGNVAGNARWDFLAEEAERCLQQGCLLDVIPWDVEPVKSVRVTVIPMDISCSRQPFSMSPFLPIRHIKQNFGNLPGIPMSSCYLEWNNQTLNENLTLSDYKIFYDVTICLKEQAGWCILM</sequence>
<gene>
    <name evidence="7" type="ORF">scyTo_0020628</name>
</gene>
<protein>
    <recommendedName>
        <fullName evidence="9">2'-5' oligoadenylate synthase</fullName>
    </recommendedName>
</protein>
<dbReference type="SUPFAM" id="SSF54236">
    <property type="entry name" value="Ubiquitin-like"/>
    <property type="match status" value="1"/>
</dbReference>
<evidence type="ECO:0000259" key="5">
    <source>
        <dbReference type="Pfam" id="PF01909"/>
    </source>
</evidence>
<dbReference type="STRING" id="75743.A0A401PXV8"/>
<name>A0A401PXV8_SCYTO</name>
<keyword evidence="4" id="KW-0051">Antiviral defense</keyword>
<dbReference type="Pfam" id="PF01909">
    <property type="entry name" value="NTP_transf_2"/>
    <property type="match status" value="1"/>
</dbReference>
<dbReference type="InterPro" id="IPR029071">
    <property type="entry name" value="Ubiquitin-like_domsf"/>
</dbReference>
<dbReference type="PANTHER" id="PTHR11258:SF7">
    <property type="entry name" value="2'-5'-OLIGOADENYLATE SYNTHASE-LIKE PROTEIN 2"/>
    <property type="match status" value="1"/>
</dbReference>
<dbReference type="InterPro" id="IPR043519">
    <property type="entry name" value="NT_sf"/>
</dbReference>
<dbReference type="InterPro" id="IPR006116">
    <property type="entry name" value="NT_2-5OAS_ClassI-CCAase"/>
</dbReference>
<dbReference type="GO" id="GO:0005524">
    <property type="term" value="F:ATP binding"/>
    <property type="evidence" value="ECO:0007669"/>
    <property type="project" value="UniProtKB-KW"/>
</dbReference>
<evidence type="ECO:0000259" key="6">
    <source>
        <dbReference type="Pfam" id="PF10421"/>
    </source>
</evidence>
<dbReference type="AlphaFoldDB" id="A0A401PXV8"/>
<dbReference type="PROSITE" id="PS50152">
    <property type="entry name" value="25A_SYNTH_3"/>
    <property type="match status" value="1"/>
</dbReference>
<comment type="caution">
    <text evidence="7">The sequence shown here is derived from an EMBL/GenBank/DDBJ whole genome shotgun (WGS) entry which is preliminary data.</text>
</comment>
<dbReference type="GO" id="GO:0016020">
    <property type="term" value="C:membrane"/>
    <property type="evidence" value="ECO:0007669"/>
    <property type="project" value="TreeGrafter"/>
</dbReference>
<dbReference type="SUPFAM" id="SSF81301">
    <property type="entry name" value="Nucleotidyltransferase"/>
    <property type="match status" value="1"/>
</dbReference>
<dbReference type="Gene3D" id="3.30.460.10">
    <property type="entry name" value="Beta Polymerase, domain 2"/>
    <property type="match status" value="1"/>
</dbReference>
<dbReference type="GO" id="GO:0005829">
    <property type="term" value="C:cytosol"/>
    <property type="evidence" value="ECO:0007669"/>
    <property type="project" value="TreeGrafter"/>
</dbReference>
<feature type="domain" description="2'-5'-oligoadenylate synthetase 1" evidence="6">
    <location>
        <begin position="167"/>
        <end position="337"/>
    </location>
</feature>
<dbReference type="CDD" id="cd05400">
    <property type="entry name" value="NT_2-5OAS_ClassI-CCAase"/>
    <property type="match status" value="1"/>
</dbReference>
<dbReference type="GO" id="GO:0045071">
    <property type="term" value="P:negative regulation of viral genome replication"/>
    <property type="evidence" value="ECO:0007669"/>
    <property type="project" value="TreeGrafter"/>
</dbReference>
<dbReference type="Gene3D" id="1.10.1410.20">
    <property type="entry name" value="2'-5'-oligoadenylate synthetase 1, domain 2"/>
    <property type="match status" value="1"/>
</dbReference>
<evidence type="ECO:0000313" key="7">
    <source>
        <dbReference type="EMBL" id="GCB77940.1"/>
    </source>
</evidence>
<dbReference type="GO" id="GO:0002376">
    <property type="term" value="P:immune system process"/>
    <property type="evidence" value="ECO:0007669"/>
    <property type="project" value="UniProtKB-KW"/>
</dbReference>
<dbReference type="GO" id="GO:0001730">
    <property type="term" value="F:2'-5'-oligoadenylate synthetase activity"/>
    <property type="evidence" value="ECO:0007669"/>
    <property type="project" value="UniProtKB-EC"/>
</dbReference>
<feature type="domain" description="Polymerase nucleotidyl transferase" evidence="5">
    <location>
        <begin position="54"/>
        <end position="103"/>
    </location>
</feature>
<dbReference type="OMA" id="TFNVCEN"/>
<reference evidence="7 8" key="1">
    <citation type="journal article" date="2018" name="Nat. Ecol. Evol.">
        <title>Shark genomes provide insights into elasmobranch evolution and the origin of vertebrates.</title>
        <authorList>
            <person name="Hara Y"/>
            <person name="Yamaguchi K"/>
            <person name="Onimaru K"/>
            <person name="Kadota M"/>
            <person name="Koyanagi M"/>
            <person name="Keeley SD"/>
            <person name="Tatsumi K"/>
            <person name="Tanaka K"/>
            <person name="Motone F"/>
            <person name="Kageyama Y"/>
            <person name="Nozu R"/>
            <person name="Adachi N"/>
            <person name="Nishimura O"/>
            <person name="Nakagawa R"/>
            <person name="Tanegashima C"/>
            <person name="Kiyatake I"/>
            <person name="Matsumoto R"/>
            <person name="Murakumo K"/>
            <person name="Nishida K"/>
            <person name="Terakita A"/>
            <person name="Kuratani S"/>
            <person name="Sato K"/>
            <person name="Hyodo S Kuraku.S."/>
        </authorList>
    </citation>
    <scope>NUCLEOTIDE SEQUENCE [LARGE SCALE GENOMIC DNA]</scope>
</reference>
<dbReference type="GO" id="GO:0051607">
    <property type="term" value="P:defense response to virus"/>
    <property type="evidence" value="ECO:0007669"/>
    <property type="project" value="UniProtKB-KW"/>
</dbReference>
<evidence type="ECO:0000256" key="3">
    <source>
        <dbReference type="ARBA" id="ARBA00022884"/>
    </source>
</evidence>
<accession>A0A401PXV8</accession>
<keyword evidence="8" id="KW-1185">Reference proteome</keyword>
<dbReference type="OrthoDB" id="1885901at2759"/>
<dbReference type="FunFam" id="3.30.460.10:FF:000007">
    <property type="entry name" value="2'-5'-oligoadenylate synthetase 1"/>
    <property type="match status" value="1"/>
</dbReference>
<proteinExistence type="inferred from homology"/>
<dbReference type="SUPFAM" id="SSF81631">
    <property type="entry name" value="PAP/OAS1 substrate-binding domain"/>
    <property type="match status" value="1"/>
</dbReference>
<dbReference type="EMBL" id="BFAA01016940">
    <property type="protein sequence ID" value="GCB77940.1"/>
    <property type="molecule type" value="Genomic_DNA"/>
</dbReference>
<dbReference type="GO" id="GO:0003725">
    <property type="term" value="F:double-stranded RNA binding"/>
    <property type="evidence" value="ECO:0007669"/>
    <property type="project" value="TreeGrafter"/>
</dbReference>
<keyword evidence="2" id="KW-0391">Immunity</keyword>
<evidence type="ECO:0000256" key="1">
    <source>
        <dbReference type="ARBA" id="ARBA00009526"/>
    </source>
</evidence>
<evidence type="ECO:0000256" key="4">
    <source>
        <dbReference type="ARBA" id="ARBA00023118"/>
    </source>
</evidence>
<organism evidence="7 8">
    <name type="scientific">Scyliorhinus torazame</name>
    <name type="common">Cloudy catshark</name>
    <name type="synonym">Catulus torazame</name>
    <dbReference type="NCBI Taxonomy" id="75743"/>
    <lineage>
        <taxon>Eukaryota</taxon>
        <taxon>Metazoa</taxon>
        <taxon>Chordata</taxon>
        <taxon>Craniata</taxon>
        <taxon>Vertebrata</taxon>
        <taxon>Chondrichthyes</taxon>
        <taxon>Elasmobranchii</taxon>
        <taxon>Galeomorphii</taxon>
        <taxon>Galeoidea</taxon>
        <taxon>Carcharhiniformes</taxon>
        <taxon>Scyliorhinidae</taxon>
        <taxon>Scyliorhinus</taxon>
    </lineage>
</organism>
<evidence type="ECO:0000256" key="2">
    <source>
        <dbReference type="ARBA" id="ARBA00022859"/>
    </source>
</evidence>
<dbReference type="InterPro" id="IPR043518">
    <property type="entry name" value="2-5OAS_N_CS"/>
</dbReference>
<dbReference type="InterPro" id="IPR018952">
    <property type="entry name" value="2-5-oligoAdlate_synth_1_dom2/C"/>
</dbReference>
<dbReference type="Proteomes" id="UP000288216">
    <property type="component" value="Unassembled WGS sequence"/>
</dbReference>
<dbReference type="FunFam" id="1.10.1410.20:FF:000001">
    <property type="entry name" value="2'-5'-oligoadenylate synthetase 1"/>
    <property type="match status" value="1"/>
</dbReference>
<keyword evidence="3" id="KW-0694">RNA-binding</keyword>
<dbReference type="PANTHER" id="PTHR11258">
    <property type="entry name" value="2-5 OLIGOADENYLATE SYNTHETASE"/>
    <property type="match status" value="1"/>
</dbReference>
<dbReference type="Pfam" id="PF10421">
    <property type="entry name" value="OAS1_C"/>
    <property type="match status" value="1"/>
</dbReference>
<dbReference type="InterPro" id="IPR002934">
    <property type="entry name" value="Polymerase_NTP_transf_dom"/>
</dbReference>
<comment type="similarity">
    <text evidence="1">Belongs to the 2-5A synthase family.</text>
</comment>